<keyword evidence="7" id="KW-1185">Reference proteome</keyword>
<gene>
    <name evidence="6" type="ORF">OKA05_01860</name>
</gene>
<sequence>MSSLRWFVSVLMVLCTTSLFAVPGDPDGLDANVTGTTVQVAVTQADGKILLGGNFSSVHGVARSHIARLNADGTLDAGFDPKANDEVRCIALQDDGKILIGGTFTTLQPNGAEAPVARSRFARLNPDGSLDTSLSAGVNGAVLALCLQADGKLLLGGAFTNFQPHSAAAFTQRFRIARMNVDGTLDSGFDPKANSGEVRSIVVQPDKKVLLAGTFTQLQPNGGSSVNRSRIARVNEAGTVDSAFNPSANSVVDVIALQADGSILLGGAFTQVGSLSRSFVARINSAGSGDSTFNPRPDARVYGIAVQADQRIVIGGVFTTLQPVGATIPVSRGRVAMLLANGTLAPGFDPATDGPVYGVSHQSEGKVLVSGAFGALQSNGAASPVTRLRLARVENASATSAIMASSPSRVWWSRGSAAPDAGRVAFDLSEDGGETWSKVADASRIGSTANWEALGLTLPSSGMIRARGTTTGGLSNASQGMVVQMSPFSLIPDIRIEHPDGSLLTAGSSIPFGDYEPGSNVREVIVRNTGNQQLDGLGITMGGDDAALFQASGLPAGGIAPGGMATVSVTFQPVAEGTAEATMTIVSDDPDEGSIELLLTGSAEGPDLVVETPPGTVFESGSTLDLGEVQLGARVSATVRLRNDGDFPLTGIGALLDGANAAEFDHGALPSLLEPGAEATFELTFSPMGTGEREATLHISSNDASTPDFGLILDGSGGDTVTASFDALSDVILSLPAFDATGLTLGPLALGFSPVAGTQLRIVDNTGPDPITGTFANLAEGATVTANFGGHTISFTASYTGGDGNDLVLTAATSGGQFILFPEIPAKTISSVPFALAATAYSGLPVTYEIVAGAGIATLAADTVTLAGTTGTVTVRASQGGGNGFDPAEAVYRSFTVMEAKFVAISTFWDFGLALRSDGSLWAWGSNEHGQLADGTTDPQDRLVRIGTQTDWAKIAAGGHHAVAIKTDGTLWLWGMGGYDAEDDGLDPPYLEPVQVGSDSDWSEASGAYGYAETTFLIKEDGTLWILDTNSLAAGNMDEAPEQVGSSAGWVAVSSGDNYHLALKEDGTLWAMGSNDSGQLGDGTTTMKPNLVQVGSDDDWAKISTGYNHSLGIKEDGSLWAWGANDDGKLGDGTETFRASPVRIGDDTDWSSVSGAFNDTFATKADGTLWAWGLNEYGTHGDGTREARLVPTRVGDRSDWTAVDGNYYHTVGLTADGALWFWGQYEDEGVIHPPDWSRHETLSPVTGGSYFPVKSAASGVFHTLIVGRDGTLRATGKNGEGQLGDGTTHDRSEPVAIGSGGGWSRVNTGYWAGSFGVKDDGTLWEWGNFFNGDHHITPDQIGTESDWSVIAANWGNGTIALKTDGTLWRWPDGGDELQPLGEDADWAAVATTNGWPLAHHYALKQDGTLWSWSWPPFAFSPEQVGTDHDWAKIVTSGWTLLALKADGTLWEWSQSAGGQLVQVGGDDWVDIASTPINYVGLKRDGSLWAWGNNEYGQLGDGTTVDRLAPQRIGTSNAWQSLVPSQGYGSILAIARDESLWGIGWNGDGKLGAAGRKSYVPDRRIPGQAAQTVSLTPLPAPVLGIPFTVSATVTSGLPVRFGVSGPATIEGDQVTVTGQGSVSVVAWQEGDANWLAAEPIYQTVALPAPYIRVERSPFNPLASGAAVELGVVVMGSALREAFMIRNLGEEELEGISLSFAGEDAALFSVSTAPAPSIPAGGSTLFRVRVAPDSPGIKSARVEIASNDPEVNPFVIHLTGSGKDTIEAEFVWPTDIVVSTDIFTATGVRLDTLVLGFSPTAGDRLTLVESTGVEPISGILDGLPEGAVVSASHGGLNHDFTVTYQGGDGNDLVLVFAGSRPILAVDRISPKDVGHPPFQLPNLEIAGIPVIYEVVAGGSLASLAGRTVSLSGNTGGVTIRVSWPGAGDLLPAVDQYLTFPVFVAFEKVAARRERSHALRNDGTLWSWGDNMEGELGDGSGVDQHAPVQIGGSSDWADISAGYRHTIALKEDGTLWTWGDNDEGQLGDGTTQYHDTPSQVGTASDWEQISGGGDHTLAIKSDGSLWAWGGQSHGQLGDGTTDSRWSPVRIGTDTDWQAISAGGRHSVAIKEDGTLWTWGSNGDGQLGDGSGLPEASPKQLGLETSWTAVSAGNAHTLALRSDGSMWAWGSNQLGQLGDGTLDPKNSPVQVGTDSDWAGIDAGNYHSLGWKSAGSLWSWGNNQYGQLGDGNWTNSETWVNSSVPVRAGDTVAWAMAVTGSVHSVGLGVDGSVWTWGYNGEGALGTPPAGPVPEPRMILPVALLQQIDFPTVTIPGFGMPIPLAATATSGLPIRYEVSGPAVIHGSLLTITGPGDMEVRAWQDGDATWLAADPVVATLVPGEPDIVIESDGGPLSSADIVTFGEVATGSELVREFTIANPGTAPLNGIAITISGVDAEAFSIVGTPSPDLAISASAAFSIAFSPSSDGEKQAVLEIASSDPDEGTFFLQLTGTARPAEQIFDSWSEGNDLAGDDALPDAVPFGDGVSNLLKYAFNMNGSGPDVSVLVPGGGTSGLPSFVFDEGGAETVLRLEFLRRRGSGLIYTPKVSATLEPGSFVPMSGDVVVVPIDEHWERVLVEEPRDFSSLPTGFGIVEVSLP</sequence>
<dbReference type="Pfam" id="PF00415">
    <property type="entry name" value="RCC1"/>
    <property type="match status" value="4"/>
</dbReference>
<feature type="chain" id="PRO_5045249272" evidence="4">
    <location>
        <begin position="22"/>
        <end position="2633"/>
    </location>
</feature>
<dbReference type="InterPro" id="IPR000408">
    <property type="entry name" value="Reg_chr_condens"/>
</dbReference>
<feature type="domain" description="RCC1-like" evidence="5">
    <location>
        <begin position="1014"/>
        <end position="1297"/>
    </location>
</feature>
<dbReference type="Gene3D" id="2.130.10.30">
    <property type="entry name" value="Regulator of chromosome condensation 1/beta-lactamase-inhibitor protein II"/>
    <property type="match status" value="6"/>
</dbReference>
<dbReference type="EMBL" id="JAPDDT010000001">
    <property type="protein sequence ID" value="MCW1921278.1"/>
    <property type="molecule type" value="Genomic_DNA"/>
</dbReference>
<dbReference type="InterPro" id="IPR009091">
    <property type="entry name" value="RCC1/BLIP-II"/>
</dbReference>
<organism evidence="6 7">
    <name type="scientific">Luteolibacter arcticus</name>
    <dbReference type="NCBI Taxonomy" id="1581411"/>
    <lineage>
        <taxon>Bacteria</taxon>
        <taxon>Pseudomonadati</taxon>
        <taxon>Verrucomicrobiota</taxon>
        <taxon>Verrucomicrobiia</taxon>
        <taxon>Verrucomicrobiales</taxon>
        <taxon>Verrucomicrobiaceae</taxon>
        <taxon>Luteolibacter</taxon>
    </lineage>
</organism>
<proteinExistence type="predicted"/>
<keyword evidence="1" id="KW-0344">Guanine-nucleotide releasing factor</keyword>
<reference evidence="6 7" key="1">
    <citation type="submission" date="2022-10" db="EMBL/GenBank/DDBJ databases">
        <title>Luteolibacter arcticus strain CCTCC AB 2014275, whole genome shotgun sequencing project.</title>
        <authorList>
            <person name="Zhao G."/>
            <person name="Shen L."/>
        </authorList>
    </citation>
    <scope>NUCLEOTIDE SEQUENCE [LARGE SCALE GENOMIC DNA]</scope>
    <source>
        <strain evidence="6 7">CCTCC AB 2014275</strain>
    </source>
</reference>
<dbReference type="Pfam" id="PF17164">
    <property type="entry name" value="DUF5122"/>
    <property type="match status" value="5"/>
</dbReference>
<evidence type="ECO:0000313" key="7">
    <source>
        <dbReference type="Proteomes" id="UP001320876"/>
    </source>
</evidence>
<dbReference type="NCBIfam" id="TIGR02608">
    <property type="entry name" value="delta_60_rpt"/>
    <property type="match status" value="5"/>
</dbReference>
<evidence type="ECO:0000259" key="5">
    <source>
        <dbReference type="Pfam" id="PF25390"/>
    </source>
</evidence>
<dbReference type="SUPFAM" id="SSF50985">
    <property type="entry name" value="RCC1/BLIP-II"/>
    <property type="match status" value="3"/>
</dbReference>
<dbReference type="Pfam" id="PF25390">
    <property type="entry name" value="WD40_RLD"/>
    <property type="match status" value="2"/>
</dbReference>
<dbReference type="InterPro" id="IPR058923">
    <property type="entry name" value="RCC1-like_dom"/>
</dbReference>
<feature type="signal peptide" evidence="4">
    <location>
        <begin position="1"/>
        <end position="21"/>
    </location>
</feature>
<accession>A0ABT3GCC1</accession>
<dbReference type="PROSITE" id="PS00626">
    <property type="entry name" value="RCC1_2"/>
    <property type="match status" value="5"/>
</dbReference>
<evidence type="ECO:0000256" key="2">
    <source>
        <dbReference type="ARBA" id="ARBA00022737"/>
    </source>
</evidence>
<dbReference type="NCBIfam" id="NF012200">
    <property type="entry name" value="choice_anch_D"/>
    <property type="match status" value="4"/>
</dbReference>
<dbReference type="InterPro" id="IPR013431">
    <property type="entry name" value="Delta_60_rpt"/>
</dbReference>
<evidence type="ECO:0000256" key="3">
    <source>
        <dbReference type="SAM" id="MobiDB-lite"/>
    </source>
</evidence>
<feature type="domain" description="RCC1-like" evidence="5">
    <location>
        <begin position="2082"/>
        <end position="2293"/>
    </location>
</feature>
<evidence type="ECO:0000313" key="6">
    <source>
        <dbReference type="EMBL" id="MCW1921278.1"/>
    </source>
</evidence>
<dbReference type="SUPFAM" id="SSF101898">
    <property type="entry name" value="NHL repeat"/>
    <property type="match status" value="1"/>
</dbReference>
<feature type="region of interest" description="Disordered" evidence="3">
    <location>
        <begin position="1275"/>
        <end position="1298"/>
    </location>
</feature>
<dbReference type="PANTHER" id="PTHR45982:SF1">
    <property type="entry name" value="REGULATOR OF CHROMOSOME CONDENSATION"/>
    <property type="match status" value="1"/>
</dbReference>
<dbReference type="Gene3D" id="2.60.40.10">
    <property type="entry name" value="Immunoglobulins"/>
    <property type="match status" value="4"/>
</dbReference>
<dbReference type="PANTHER" id="PTHR45982">
    <property type="entry name" value="REGULATOR OF CHROMOSOME CONDENSATION"/>
    <property type="match status" value="1"/>
</dbReference>
<name>A0ABT3GCC1_9BACT</name>
<dbReference type="RefSeq" id="WP_264485387.1">
    <property type="nucleotide sequence ID" value="NZ_JAPDDT010000001.1"/>
</dbReference>
<dbReference type="InterPro" id="IPR013783">
    <property type="entry name" value="Ig-like_fold"/>
</dbReference>
<dbReference type="PROSITE" id="PS50012">
    <property type="entry name" value="RCC1_3"/>
    <property type="match status" value="11"/>
</dbReference>
<comment type="caution">
    <text evidence="6">The sequence shown here is derived from an EMBL/GenBank/DDBJ whole genome shotgun (WGS) entry which is preliminary data.</text>
</comment>
<dbReference type="Gene3D" id="2.80.10.50">
    <property type="match status" value="3"/>
</dbReference>
<keyword evidence="2" id="KW-0677">Repeat</keyword>
<dbReference type="InterPro" id="IPR051553">
    <property type="entry name" value="Ran_GTPase-activating"/>
</dbReference>
<evidence type="ECO:0000256" key="4">
    <source>
        <dbReference type="SAM" id="SignalP"/>
    </source>
</evidence>
<dbReference type="PRINTS" id="PR00633">
    <property type="entry name" value="RCCNDNSATION"/>
</dbReference>
<keyword evidence="4" id="KW-0732">Signal</keyword>
<evidence type="ECO:0000256" key="1">
    <source>
        <dbReference type="ARBA" id="ARBA00022658"/>
    </source>
</evidence>
<protein>
    <submittedName>
        <fullName evidence="6">Choice-of-anchor D domain-containing protein</fullName>
    </submittedName>
</protein>
<dbReference type="Proteomes" id="UP001320876">
    <property type="component" value="Unassembled WGS sequence"/>
</dbReference>